<dbReference type="InterPro" id="IPR000383">
    <property type="entry name" value="Xaa-Pro-like_dom"/>
</dbReference>
<dbReference type="Proteomes" id="UP001207408">
    <property type="component" value="Unassembled WGS sequence"/>
</dbReference>
<comment type="caution">
    <text evidence="2">The sequence shown here is derived from an EMBL/GenBank/DDBJ whole genome shotgun (WGS) entry which is preliminary data.</text>
</comment>
<dbReference type="PANTHER" id="PTHR43265:SF1">
    <property type="entry name" value="ESTERASE ESTD"/>
    <property type="match status" value="1"/>
</dbReference>
<dbReference type="AlphaFoldDB" id="A0AAE3SKY4"/>
<dbReference type="SUPFAM" id="SSF53474">
    <property type="entry name" value="alpha/beta-Hydrolases"/>
    <property type="match status" value="1"/>
</dbReference>
<evidence type="ECO:0000313" key="2">
    <source>
        <dbReference type="EMBL" id="MCW3807127.1"/>
    </source>
</evidence>
<dbReference type="PANTHER" id="PTHR43265">
    <property type="entry name" value="ESTERASE ESTD"/>
    <property type="match status" value="1"/>
</dbReference>
<gene>
    <name evidence="2" type="ORF">OM074_15935</name>
</gene>
<name>A0AAE3SKY4_9BACT</name>
<dbReference type="GO" id="GO:0052689">
    <property type="term" value="F:carboxylic ester hydrolase activity"/>
    <property type="evidence" value="ECO:0007669"/>
    <property type="project" value="TreeGrafter"/>
</dbReference>
<dbReference type="Gene3D" id="3.40.50.1820">
    <property type="entry name" value="alpha/beta hydrolase"/>
    <property type="match status" value="1"/>
</dbReference>
<evidence type="ECO:0000259" key="1">
    <source>
        <dbReference type="Pfam" id="PF02129"/>
    </source>
</evidence>
<organism evidence="2 3">
    <name type="scientific">Plebeiibacterium marinum</name>
    <dbReference type="NCBI Taxonomy" id="2992111"/>
    <lineage>
        <taxon>Bacteria</taxon>
        <taxon>Pseudomonadati</taxon>
        <taxon>Bacteroidota</taxon>
        <taxon>Bacteroidia</taxon>
        <taxon>Marinilabiliales</taxon>
        <taxon>Marinilabiliaceae</taxon>
        <taxon>Plebeiibacterium</taxon>
    </lineage>
</organism>
<dbReference type="InterPro" id="IPR053145">
    <property type="entry name" value="AB_hydrolase_Est10"/>
</dbReference>
<reference evidence="2" key="1">
    <citation type="submission" date="2022-10" db="EMBL/GenBank/DDBJ databases">
        <authorList>
            <person name="Yu W.X."/>
        </authorList>
    </citation>
    <scope>NUCLEOTIDE SEQUENCE</scope>
    <source>
        <strain evidence="2">D04</strain>
    </source>
</reference>
<evidence type="ECO:0000313" key="3">
    <source>
        <dbReference type="Proteomes" id="UP001207408"/>
    </source>
</evidence>
<dbReference type="EMBL" id="JAPDPI010000038">
    <property type="protein sequence ID" value="MCW3807127.1"/>
    <property type="molecule type" value="Genomic_DNA"/>
</dbReference>
<accession>A0AAE3SKY4</accession>
<feature type="domain" description="Xaa-Pro dipeptidyl-peptidase-like" evidence="1">
    <location>
        <begin position="36"/>
        <end position="304"/>
    </location>
</feature>
<dbReference type="Pfam" id="PF02129">
    <property type="entry name" value="Peptidase_S15"/>
    <property type="match status" value="1"/>
</dbReference>
<dbReference type="InterPro" id="IPR029058">
    <property type="entry name" value="AB_hydrolase_fold"/>
</dbReference>
<keyword evidence="3" id="KW-1185">Reference proteome</keyword>
<protein>
    <submittedName>
        <fullName evidence="2">Alpha/beta hydrolase</fullName>
    </submittedName>
</protein>
<dbReference type="RefSeq" id="WP_301201227.1">
    <property type="nucleotide sequence ID" value="NZ_JAPDPI010000038.1"/>
</dbReference>
<sequence length="357" mass="40046">MKNLLILLTIIGSLYNVKGQTIISDSIVCVSDSLCLKGTLSYPESGKKLPAVIIISGTGKQDRDGSFAEHKPFFEIAQCLNNAGFAVLRMDDRGVGESEGVYEDATTMDFVSDVKAEIELLKKHPNIDKDKIGLIGHSEGGAVAFILASSNKDVKFMVSLAGLAVDGYTSLILQNRAILENSKYVKPQDVDLYMNLYTCMFKAVKNTPLEKDIEPVLDSVFTIWKTEQSEENLIAMHMNDGRDQGFLYRYKNIAKKAWYRQMIRYNPEEFISNIKIPVLALNGDKDIMVTPEENLNNIERLLKKANNKNFKTVLLPDHNHMFQHCEECSQAEIPNLPEAISGETLDAMSAWLRRNVN</sequence>
<proteinExistence type="predicted"/>
<keyword evidence="2" id="KW-0378">Hydrolase</keyword>